<name>A0A6C0DWQ7_9ZZZZ</name>
<proteinExistence type="predicted"/>
<organism evidence="1">
    <name type="scientific">viral metagenome</name>
    <dbReference type="NCBI Taxonomy" id="1070528"/>
    <lineage>
        <taxon>unclassified sequences</taxon>
        <taxon>metagenomes</taxon>
        <taxon>organismal metagenomes</taxon>
    </lineage>
</organism>
<reference evidence="1" key="1">
    <citation type="journal article" date="2020" name="Nature">
        <title>Giant virus diversity and host interactions through global metagenomics.</title>
        <authorList>
            <person name="Schulz F."/>
            <person name="Roux S."/>
            <person name="Paez-Espino D."/>
            <person name="Jungbluth S."/>
            <person name="Walsh D.A."/>
            <person name="Denef V.J."/>
            <person name="McMahon K.D."/>
            <person name="Konstantinidis K.T."/>
            <person name="Eloe-Fadrosh E.A."/>
            <person name="Kyrpides N.C."/>
            <person name="Woyke T."/>
        </authorList>
    </citation>
    <scope>NUCLEOTIDE SEQUENCE</scope>
    <source>
        <strain evidence="1">GVMAG-M-3300023174-75</strain>
    </source>
</reference>
<accession>A0A6C0DWQ7</accession>
<evidence type="ECO:0000313" key="1">
    <source>
        <dbReference type="EMBL" id="QHT21124.1"/>
    </source>
</evidence>
<dbReference type="EMBL" id="MN739685">
    <property type="protein sequence ID" value="QHT21124.1"/>
    <property type="molecule type" value="Genomic_DNA"/>
</dbReference>
<protein>
    <submittedName>
        <fullName evidence="1">Uncharacterized protein</fullName>
    </submittedName>
</protein>
<dbReference type="AlphaFoldDB" id="A0A6C0DWQ7"/>
<sequence>MLIVKPSKNPATQLSGWSFKNGLVINGPTKNVKIE</sequence>